<gene>
    <name evidence="2" type="ORF">JVT61DRAFT_7616</name>
</gene>
<evidence type="ECO:0000313" key="3">
    <source>
        <dbReference type="Proteomes" id="UP000683000"/>
    </source>
</evidence>
<reference evidence="2" key="1">
    <citation type="submission" date="2021-03" db="EMBL/GenBank/DDBJ databases">
        <title>Evolutionary innovations through gain and loss of genes in the ectomycorrhizal Boletales.</title>
        <authorList>
            <person name="Wu G."/>
            <person name="Miyauchi S."/>
            <person name="Morin E."/>
            <person name="Yang Z.-L."/>
            <person name="Xu J."/>
            <person name="Martin F.M."/>
        </authorList>
    </citation>
    <scope>NUCLEOTIDE SEQUENCE</scope>
    <source>
        <strain evidence="2">BR01</strain>
    </source>
</reference>
<accession>A0A8I2YIJ7</accession>
<keyword evidence="3" id="KW-1185">Reference proteome</keyword>
<proteinExistence type="predicted"/>
<feature type="compositionally biased region" description="Acidic residues" evidence="1">
    <location>
        <begin position="472"/>
        <end position="484"/>
    </location>
</feature>
<dbReference type="EMBL" id="JAGFBS010000027">
    <property type="protein sequence ID" value="KAG6372510.1"/>
    <property type="molecule type" value="Genomic_DNA"/>
</dbReference>
<evidence type="ECO:0000256" key="1">
    <source>
        <dbReference type="SAM" id="MobiDB-lite"/>
    </source>
</evidence>
<feature type="region of interest" description="Disordered" evidence="1">
    <location>
        <begin position="442"/>
        <end position="484"/>
    </location>
</feature>
<protein>
    <submittedName>
        <fullName evidence="2">Uncharacterized protein</fullName>
    </submittedName>
</protein>
<evidence type="ECO:0000313" key="2">
    <source>
        <dbReference type="EMBL" id="KAG6372510.1"/>
    </source>
</evidence>
<dbReference type="Proteomes" id="UP000683000">
    <property type="component" value="Unassembled WGS sequence"/>
</dbReference>
<dbReference type="PANTHER" id="PTHR46177:SF1">
    <property type="entry name" value="INTEGRASE CATALYTIC DOMAIN-CONTAINING PROTEIN"/>
    <property type="match status" value="1"/>
</dbReference>
<organism evidence="2 3">
    <name type="scientific">Boletus reticuloceps</name>
    <dbReference type="NCBI Taxonomy" id="495285"/>
    <lineage>
        <taxon>Eukaryota</taxon>
        <taxon>Fungi</taxon>
        <taxon>Dikarya</taxon>
        <taxon>Basidiomycota</taxon>
        <taxon>Agaricomycotina</taxon>
        <taxon>Agaricomycetes</taxon>
        <taxon>Agaricomycetidae</taxon>
        <taxon>Boletales</taxon>
        <taxon>Boletineae</taxon>
        <taxon>Boletaceae</taxon>
        <taxon>Boletoideae</taxon>
        <taxon>Boletus</taxon>
    </lineage>
</organism>
<dbReference type="PANTHER" id="PTHR46177">
    <property type="entry name" value="INTEGRASE CATALYTIC DOMAIN-CONTAINING PROTEIN"/>
    <property type="match status" value="1"/>
</dbReference>
<comment type="caution">
    <text evidence="2">The sequence shown here is derived from an EMBL/GenBank/DDBJ whole genome shotgun (WGS) entry which is preliminary data.</text>
</comment>
<name>A0A8I2YIJ7_9AGAM</name>
<dbReference type="AlphaFoldDB" id="A0A8I2YIJ7"/>
<dbReference type="OrthoDB" id="5946233at2759"/>
<sequence>MSDKQMITELQKHFDTNQYGLGRTKFIEIREQLGLLHTRKQGHTPESIREVMIKLREAYPNAGIRDMISLLFHEYQLSVSRRVVETYFVTYEAHLIRQRKARRLQRRRFWAAGVNDIWAVDQHDKWLHFGLVLHTGIEPFSGRILWIKVWHSNRNPQLILSYYLETISDFGCAYNSNGGDNSHHTDSPNLTDIPMVTQSDPGTENFGIANAQTMLRQMHDPSLAGFVQHRWMRTKKNIMPEIAWSQLRKRFTPGFEDLLNQGVDAGWYDPDNTLQLMLFRWLFIPWIQNELDRYKHHINNTRKRRDRNTILPHGVPMMIHTSAEDYGALDFKYAANRLQYHGKQLNITLIDECYALLGLPAVHRCSIWTIYLQLLEHLQERAELPPMLINVDDRSASNVNDLPLLGGLADLPDNDYYMGGVGSGRGLQEEHMHALDVLERDNEPQLDDTGNDGDTFGTASGPSLWVDRFSDTESEVDDDLDAMA</sequence>